<evidence type="ECO:0008006" key="5">
    <source>
        <dbReference type="Google" id="ProtNLM"/>
    </source>
</evidence>
<gene>
    <name evidence="3" type="ORF">PARMNEM_LOCUS6018</name>
</gene>
<feature type="coiled-coil region" evidence="1">
    <location>
        <begin position="43"/>
        <end position="70"/>
    </location>
</feature>
<evidence type="ECO:0000313" key="4">
    <source>
        <dbReference type="Proteomes" id="UP001314205"/>
    </source>
</evidence>
<organism evidence="3 4">
    <name type="scientific">Parnassius mnemosyne</name>
    <name type="common">clouded apollo</name>
    <dbReference type="NCBI Taxonomy" id="213953"/>
    <lineage>
        <taxon>Eukaryota</taxon>
        <taxon>Metazoa</taxon>
        <taxon>Ecdysozoa</taxon>
        <taxon>Arthropoda</taxon>
        <taxon>Hexapoda</taxon>
        <taxon>Insecta</taxon>
        <taxon>Pterygota</taxon>
        <taxon>Neoptera</taxon>
        <taxon>Endopterygota</taxon>
        <taxon>Lepidoptera</taxon>
        <taxon>Glossata</taxon>
        <taxon>Ditrysia</taxon>
        <taxon>Papilionoidea</taxon>
        <taxon>Papilionidae</taxon>
        <taxon>Parnassiinae</taxon>
        <taxon>Parnassini</taxon>
        <taxon>Parnassius</taxon>
        <taxon>Driopa</taxon>
    </lineage>
</organism>
<dbReference type="SUPFAM" id="SSF56219">
    <property type="entry name" value="DNase I-like"/>
    <property type="match status" value="1"/>
</dbReference>
<dbReference type="EMBL" id="CAVLGL010000068">
    <property type="protein sequence ID" value="CAK1584846.1"/>
    <property type="molecule type" value="Genomic_DNA"/>
</dbReference>
<dbReference type="Gene3D" id="3.60.10.10">
    <property type="entry name" value="Endonuclease/exonuclease/phosphatase"/>
    <property type="match status" value="1"/>
</dbReference>
<protein>
    <recommendedName>
        <fullName evidence="5">Endonuclease/exonuclease/phosphatase domain-containing protein</fullName>
    </recommendedName>
</protein>
<dbReference type="Proteomes" id="UP001314205">
    <property type="component" value="Unassembled WGS sequence"/>
</dbReference>
<dbReference type="GO" id="GO:0003824">
    <property type="term" value="F:catalytic activity"/>
    <property type="evidence" value="ECO:0007669"/>
    <property type="project" value="InterPro"/>
</dbReference>
<evidence type="ECO:0000256" key="2">
    <source>
        <dbReference type="SAM" id="MobiDB-lite"/>
    </source>
</evidence>
<evidence type="ECO:0000313" key="3">
    <source>
        <dbReference type="EMBL" id="CAK1584846.1"/>
    </source>
</evidence>
<comment type="caution">
    <text evidence="3">The sequence shown here is derived from an EMBL/GenBank/DDBJ whole genome shotgun (WGS) entry which is preliminary data.</text>
</comment>
<feature type="compositionally biased region" description="Basic and acidic residues" evidence="2">
    <location>
        <begin position="169"/>
        <end position="187"/>
    </location>
</feature>
<feature type="region of interest" description="Disordered" evidence="2">
    <location>
        <begin position="169"/>
        <end position="189"/>
    </location>
</feature>
<keyword evidence="1" id="KW-0175">Coiled coil</keyword>
<keyword evidence="4" id="KW-1185">Reference proteome</keyword>
<dbReference type="InterPro" id="IPR027124">
    <property type="entry name" value="Swc5/CFDP1/2"/>
</dbReference>
<proteinExistence type="predicted"/>
<reference evidence="3 4" key="1">
    <citation type="submission" date="2023-11" db="EMBL/GenBank/DDBJ databases">
        <authorList>
            <person name="Hedman E."/>
            <person name="Englund M."/>
            <person name="Stromberg M."/>
            <person name="Nyberg Akerstrom W."/>
            <person name="Nylinder S."/>
            <person name="Jareborg N."/>
            <person name="Kallberg Y."/>
            <person name="Kronander E."/>
        </authorList>
    </citation>
    <scope>NUCLEOTIDE SEQUENCE [LARGE SCALE GENOMIC DNA]</scope>
</reference>
<dbReference type="InterPro" id="IPR036691">
    <property type="entry name" value="Endo/exonu/phosph_ase_sf"/>
</dbReference>
<evidence type="ECO:0000256" key="1">
    <source>
        <dbReference type="SAM" id="Coils"/>
    </source>
</evidence>
<name>A0AAV1KP97_9NEOP</name>
<dbReference type="PANTHER" id="PTHR23227">
    <property type="entry name" value="BUCENTAUR RELATED"/>
    <property type="match status" value="1"/>
</dbReference>
<accession>A0AAV1KP97</accession>
<sequence length="488" mass="56850">MSTQLSSEMSLLLEKMKEQLNLQTFTITENITTTVLKKVDEKIKPIIEENEKLKSEIEKLNRKIEILEKNEKGNNLMIHGLPEQKNETQEDLKTLVTITMKEIDVVLKDEEINRIQRLGKRDTDAGKIRPILLATTTLQKKIQILKNKKNMKSNTYITQDLSKEALLKKKEKRNIDRKENEKRKRSETSSILKLGNGMPFSTYAYAPTENSDLSVLEAFYYEISLAIKNNTDKHIILMGDFNAQIGARQNNSEYVLGKFGHGKRSRNGQKLVEFLIEHNLSALNTNFNKNKYNKWTWISPDGSYKNESDYIITNYPRAFTETTVISNLNFNTNHRMVRCSLTKFQTKISRNHIKNNMIKLPSQPCLMKCNPFKETNEHITSDEIETTLKYDILENELQSLYISKNNAHKRNKYQLSEHTLQLIGERKELIAIQAKKENIKLVADLSKRIRESIRKDRKVKRLKTFEHYIQKKGGVKKALKELREVGKE</sequence>
<dbReference type="PANTHER" id="PTHR23227:SF67">
    <property type="entry name" value="CRANIOFACIAL DEVELOPMENT PROTEIN 2-LIKE"/>
    <property type="match status" value="1"/>
</dbReference>
<dbReference type="AlphaFoldDB" id="A0AAV1KP97"/>